<comment type="caution">
    <text evidence="2">The sequence shown here is derived from an EMBL/GenBank/DDBJ whole genome shotgun (WGS) entry which is preliminary data.</text>
</comment>
<dbReference type="AlphaFoldDB" id="A0A7X1TST2"/>
<evidence type="ECO:0000313" key="2">
    <source>
        <dbReference type="EMBL" id="MPY67779.1"/>
    </source>
</evidence>
<evidence type="ECO:0000256" key="1">
    <source>
        <dbReference type="SAM" id="SignalP"/>
    </source>
</evidence>
<dbReference type="Proteomes" id="UP000484842">
    <property type="component" value="Unassembled WGS sequence"/>
</dbReference>
<dbReference type="Gene3D" id="2.60.40.10">
    <property type="entry name" value="Immunoglobulins"/>
    <property type="match status" value="1"/>
</dbReference>
<sequence length="280" mass="29345">MKTNFCLPLLGSALLLASCGGGTPQPATDRTAPTVSLNAAQSGTTVNLTASASDNVGVTRVEFYRGETLIYTDTDAPYTSSFAVTSSDNGQLNVSARAYDAAGNQGWAVADSSTGQIIQGGAMILFDELQNSGRTVAIGAYTNDAQTQTGASLLGPITAAGELETFFSYDLNADDPRAYLVASDDDGRLENYEGDPTFFGAGALVDRVTQQPNRAVYVALVQVSSDVPNELTAQAAAKTDARALAAQTVQRQFRTGANLQAQALEVSGIRQQALNLLERR</sequence>
<keyword evidence="1" id="KW-0732">Signal</keyword>
<dbReference type="EMBL" id="WBSL01000009">
    <property type="protein sequence ID" value="MPY67779.1"/>
    <property type="molecule type" value="Genomic_DNA"/>
</dbReference>
<evidence type="ECO:0000313" key="3">
    <source>
        <dbReference type="Proteomes" id="UP000484842"/>
    </source>
</evidence>
<keyword evidence="3" id="KW-1185">Reference proteome</keyword>
<dbReference type="Pfam" id="PF17957">
    <property type="entry name" value="Big_7"/>
    <property type="match status" value="1"/>
</dbReference>
<name>A0A7X1TST2_9DEIO</name>
<dbReference type="RefSeq" id="WP_152872099.1">
    <property type="nucleotide sequence ID" value="NZ_WBSL01000009.1"/>
</dbReference>
<dbReference type="PROSITE" id="PS51257">
    <property type="entry name" value="PROKAR_LIPOPROTEIN"/>
    <property type="match status" value="1"/>
</dbReference>
<accession>A0A7X1TST2</accession>
<gene>
    <name evidence="2" type="ORF">F8S09_13995</name>
</gene>
<organism evidence="2 3">
    <name type="scientific">Deinococcus terrestris</name>
    <dbReference type="NCBI Taxonomy" id="2651870"/>
    <lineage>
        <taxon>Bacteria</taxon>
        <taxon>Thermotogati</taxon>
        <taxon>Deinococcota</taxon>
        <taxon>Deinococci</taxon>
        <taxon>Deinococcales</taxon>
        <taxon>Deinococcaceae</taxon>
        <taxon>Deinococcus</taxon>
    </lineage>
</organism>
<feature type="chain" id="PRO_5030761908" evidence="1">
    <location>
        <begin position="18"/>
        <end position="280"/>
    </location>
</feature>
<reference evidence="2 3" key="1">
    <citation type="submission" date="2019-10" db="EMBL/GenBank/DDBJ databases">
        <title>Deinococcus sp. isolated from soil.</title>
        <authorList>
            <person name="Li Y."/>
            <person name="Wang J."/>
        </authorList>
    </citation>
    <scope>NUCLEOTIDE SEQUENCE [LARGE SCALE GENOMIC DNA]</scope>
    <source>
        <strain evidence="2 3">SDU3-2</strain>
    </source>
</reference>
<proteinExistence type="predicted"/>
<feature type="signal peptide" evidence="1">
    <location>
        <begin position="1"/>
        <end position="17"/>
    </location>
</feature>
<protein>
    <submittedName>
        <fullName evidence="2">Uncharacterized protein</fullName>
    </submittedName>
</protein>
<dbReference type="InterPro" id="IPR013783">
    <property type="entry name" value="Ig-like_fold"/>
</dbReference>